<dbReference type="Pfam" id="PF08888">
    <property type="entry name" value="HopJ"/>
    <property type="match status" value="1"/>
</dbReference>
<dbReference type="Proteomes" id="UP001190700">
    <property type="component" value="Unassembled WGS sequence"/>
</dbReference>
<evidence type="ECO:0000313" key="1">
    <source>
        <dbReference type="EMBL" id="KAK3268823.1"/>
    </source>
</evidence>
<name>A0AAE0FZW5_9CHLO</name>
<keyword evidence="2" id="KW-1185">Reference proteome</keyword>
<reference evidence="1 2" key="1">
    <citation type="journal article" date="2015" name="Genome Biol. Evol.">
        <title>Comparative Genomics of a Bacterivorous Green Alga Reveals Evolutionary Causalities and Consequences of Phago-Mixotrophic Mode of Nutrition.</title>
        <authorList>
            <person name="Burns J.A."/>
            <person name="Paasch A."/>
            <person name="Narechania A."/>
            <person name="Kim E."/>
        </authorList>
    </citation>
    <scope>NUCLEOTIDE SEQUENCE [LARGE SCALE GENOMIC DNA]</scope>
    <source>
        <strain evidence="1 2">PLY_AMNH</strain>
    </source>
</reference>
<proteinExistence type="predicted"/>
<dbReference type="AlphaFoldDB" id="A0AAE0FZW5"/>
<organism evidence="1 2">
    <name type="scientific">Cymbomonas tetramitiformis</name>
    <dbReference type="NCBI Taxonomy" id="36881"/>
    <lineage>
        <taxon>Eukaryota</taxon>
        <taxon>Viridiplantae</taxon>
        <taxon>Chlorophyta</taxon>
        <taxon>Pyramimonadophyceae</taxon>
        <taxon>Pyramimonadales</taxon>
        <taxon>Pyramimonadaceae</taxon>
        <taxon>Cymbomonas</taxon>
    </lineage>
</organism>
<protein>
    <recommendedName>
        <fullName evidence="3">HopJ type III effector protein</fullName>
    </recommendedName>
</protein>
<dbReference type="EMBL" id="LGRX02011556">
    <property type="protein sequence ID" value="KAK3268823.1"/>
    <property type="molecule type" value="Genomic_DNA"/>
</dbReference>
<dbReference type="InterPro" id="IPR038604">
    <property type="entry name" value="HopJ_sf"/>
</dbReference>
<evidence type="ECO:0000313" key="2">
    <source>
        <dbReference type="Proteomes" id="UP001190700"/>
    </source>
</evidence>
<gene>
    <name evidence="1" type="ORF">CYMTET_22692</name>
</gene>
<comment type="caution">
    <text evidence="1">The sequence shown here is derived from an EMBL/GenBank/DDBJ whole genome shotgun (WGS) entry which is preliminary data.</text>
</comment>
<dbReference type="Gene3D" id="3.20.160.10">
    <property type="entry name" value="vpa0580 domain like"/>
    <property type="match status" value="1"/>
</dbReference>
<evidence type="ECO:0008006" key="3">
    <source>
        <dbReference type="Google" id="ProtNLM"/>
    </source>
</evidence>
<accession>A0AAE0FZW5</accession>
<dbReference type="InterPro" id="IPR014984">
    <property type="entry name" value="HopJ"/>
</dbReference>
<sequence length="203" mass="22355">MLSGTNYGTFIKAAPVTRPRSTRLQKINCLTISGSNRNPTLASYSRDTRCHSSKSEELGGFVQSARAAALDDLNAEKKASALAELAIQEWGLHGVKFNEVMAQVEESYRFTPTEYTSGFGTDDELVNPAGTNNGSNKVFAFGMLYELTEEQTLRLFCQFFEDVKASPDGTDHGNIRNFMKSGWPGIRMPTLSLVKGFLAITTY</sequence>